<evidence type="ECO:0000256" key="13">
    <source>
        <dbReference type="ARBA" id="ARBA00023098"/>
    </source>
</evidence>
<comment type="subcellular location">
    <subcellularLocation>
        <location evidence="2">Mitochondrion inner membrane</location>
        <topology evidence="2">Peripheral membrane protein</topology>
        <orientation evidence="2">Matrix side</orientation>
    </subcellularLocation>
</comment>
<dbReference type="GO" id="GO:0032049">
    <property type="term" value="P:cardiolipin biosynthetic process"/>
    <property type="evidence" value="ECO:0007669"/>
    <property type="project" value="InterPro"/>
</dbReference>
<keyword evidence="11" id="KW-0999">Mitochondrion inner membrane</keyword>
<dbReference type="OrthoDB" id="341477at2759"/>
<dbReference type="GO" id="GO:0016024">
    <property type="term" value="P:CDP-diacylglycerol biosynthetic process"/>
    <property type="evidence" value="ECO:0007669"/>
    <property type="project" value="UniProtKB-UniPathway"/>
</dbReference>
<feature type="compositionally biased region" description="Pro residues" evidence="19">
    <location>
        <begin position="28"/>
        <end position="38"/>
    </location>
</feature>
<evidence type="ECO:0000256" key="3">
    <source>
        <dbReference type="ARBA" id="ARBA00005119"/>
    </source>
</evidence>
<organism evidence="20 21">
    <name type="scientific">Lentinus tigrinus ALCF2SS1-6</name>
    <dbReference type="NCBI Taxonomy" id="1328759"/>
    <lineage>
        <taxon>Eukaryota</taxon>
        <taxon>Fungi</taxon>
        <taxon>Dikarya</taxon>
        <taxon>Basidiomycota</taxon>
        <taxon>Agaricomycotina</taxon>
        <taxon>Agaricomycetes</taxon>
        <taxon>Polyporales</taxon>
        <taxon>Polyporaceae</taxon>
        <taxon>Lentinus</taxon>
    </lineage>
</organism>
<evidence type="ECO:0000313" key="21">
    <source>
        <dbReference type="Proteomes" id="UP000313359"/>
    </source>
</evidence>
<evidence type="ECO:0000256" key="10">
    <source>
        <dbReference type="ARBA" id="ARBA00022695"/>
    </source>
</evidence>
<evidence type="ECO:0000256" key="11">
    <source>
        <dbReference type="ARBA" id="ARBA00022792"/>
    </source>
</evidence>
<dbReference type="UniPathway" id="UPA00557">
    <property type="reaction ID" value="UER00614"/>
</dbReference>
<evidence type="ECO:0000256" key="6">
    <source>
        <dbReference type="ARBA" id="ARBA00012487"/>
    </source>
</evidence>
<comment type="pathway">
    <text evidence="3">Phospholipid metabolism; CDP-diacylglycerol biosynthesis; CDP-diacylglycerol from sn-glycerol 3-phosphate: step 3/3.</text>
</comment>
<dbReference type="PIRSF" id="PIRSF028840">
    <property type="entry name" value="Mmp37"/>
    <property type="match status" value="1"/>
</dbReference>
<dbReference type="AlphaFoldDB" id="A0A5C2SGM6"/>
<evidence type="ECO:0000256" key="17">
    <source>
        <dbReference type="ARBA" id="ARBA00023264"/>
    </source>
</evidence>
<gene>
    <name evidence="20" type="ORF">L227DRAFT_562258</name>
</gene>
<accession>A0A5C2SGM6</accession>
<proteinExistence type="inferred from homology"/>
<evidence type="ECO:0000256" key="4">
    <source>
        <dbReference type="ARBA" id="ARBA00005189"/>
    </source>
</evidence>
<comment type="cofactor">
    <cofactor evidence="1">
        <name>Mg(2+)</name>
        <dbReference type="ChEBI" id="CHEBI:18420"/>
    </cofactor>
</comment>
<evidence type="ECO:0000256" key="18">
    <source>
        <dbReference type="ARBA" id="ARBA00029893"/>
    </source>
</evidence>
<protein>
    <recommendedName>
        <fullName evidence="7">Phosphatidate cytidylyltransferase, mitochondrial</fullName>
        <ecNumber evidence="6">2.7.7.41</ecNumber>
    </recommendedName>
    <alternativeName>
        <fullName evidence="18">CDP-diacylglycerol synthase</fullName>
    </alternativeName>
</protein>
<sequence>MLARTNARRLPTLVARSLSTEAATSSGPQPPPPPPPPSSQNRHPTSKPLSRSHLNPAPRPGTSHRHQVLASLPPSFGRNQFLPVADSTRALLESIVAKFEAPIRYAFAYGSGVFEQDGYKTSNPTVKDGPMLDFMFAVTHPAHWHSINMHQFPGHYPLGVRMVGSSFVANVEEIPPGVWFNSMVNMNGVTIKYGVTTVDNLCSDLLNWKSLYLSGRMHKPIRIIKDDARVRLTQQVNLTSAVRTALLTLPDEFSERELFERIAGFSYGGDVRMLLPAENRGKVGNIVRKQGPQFKELYHRLVVALPGVHWPAYSDTIQQDITPQARAAHLRKLPSNLLKHVTDHYAGQSSIPPKEADESVYWAKLAGDGSLPSVLERELHNIVRGPSTVQTLKGLVSAGPVKSIRYASEKVTKWWKGFGSSSASSSSDSKP</sequence>
<evidence type="ECO:0000256" key="14">
    <source>
        <dbReference type="ARBA" id="ARBA00023128"/>
    </source>
</evidence>
<keyword evidence="12" id="KW-0460">Magnesium</keyword>
<keyword evidence="13" id="KW-0443">Lipid metabolism</keyword>
<evidence type="ECO:0000256" key="2">
    <source>
        <dbReference type="ARBA" id="ARBA00004443"/>
    </source>
</evidence>
<name>A0A5C2SGM6_9APHY</name>
<dbReference type="GO" id="GO:0005743">
    <property type="term" value="C:mitochondrial inner membrane"/>
    <property type="evidence" value="ECO:0007669"/>
    <property type="project" value="UniProtKB-SubCell"/>
</dbReference>
<dbReference type="EMBL" id="ML122259">
    <property type="protein sequence ID" value="RPD62354.1"/>
    <property type="molecule type" value="Genomic_DNA"/>
</dbReference>
<feature type="region of interest" description="Disordered" evidence="19">
    <location>
        <begin position="1"/>
        <end position="67"/>
    </location>
</feature>
<evidence type="ECO:0000256" key="16">
    <source>
        <dbReference type="ARBA" id="ARBA00023209"/>
    </source>
</evidence>
<evidence type="ECO:0000256" key="1">
    <source>
        <dbReference type="ARBA" id="ARBA00001946"/>
    </source>
</evidence>
<evidence type="ECO:0000256" key="19">
    <source>
        <dbReference type="SAM" id="MobiDB-lite"/>
    </source>
</evidence>
<dbReference type="PANTHER" id="PTHR13619">
    <property type="entry name" value="PHOSPHATIDATE CYTIDYLYLTRANSFERASE, MITOCHONDRIAL"/>
    <property type="match status" value="1"/>
</dbReference>
<comment type="similarity">
    <text evidence="5">Belongs to the TAM41 family.</text>
</comment>
<evidence type="ECO:0000256" key="7">
    <source>
        <dbReference type="ARBA" id="ARBA00018337"/>
    </source>
</evidence>
<evidence type="ECO:0000256" key="12">
    <source>
        <dbReference type="ARBA" id="ARBA00022842"/>
    </source>
</evidence>
<keyword evidence="8" id="KW-0444">Lipid biosynthesis</keyword>
<feature type="compositionally biased region" description="Polar residues" evidence="19">
    <location>
        <begin position="41"/>
        <end position="53"/>
    </location>
</feature>
<dbReference type="PANTHER" id="PTHR13619:SF0">
    <property type="entry name" value="PHOSPHATIDATE CYTIDYLYLTRANSFERASE, MITOCHONDRIAL"/>
    <property type="match status" value="1"/>
</dbReference>
<evidence type="ECO:0000256" key="15">
    <source>
        <dbReference type="ARBA" id="ARBA00023136"/>
    </source>
</evidence>
<keyword evidence="16" id="KW-0594">Phospholipid biosynthesis</keyword>
<dbReference type="Pfam" id="PF09139">
    <property type="entry name" value="Tam41_Mmp37"/>
    <property type="match status" value="1"/>
</dbReference>
<dbReference type="InterPro" id="IPR015222">
    <property type="entry name" value="Tam41"/>
</dbReference>
<keyword evidence="21" id="KW-1185">Reference proteome</keyword>
<dbReference type="Proteomes" id="UP000313359">
    <property type="component" value="Unassembled WGS sequence"/>
</dbReference>
<keyword evidence="15" id="KW-0472">Membrane</keyword>
<keyword evidence="17" id="KW-1208">Phospholipid metabolism</keyword>
<keyword evidence="14" id="KW-0496">Mitochondrion</keyword>
<keyword evidence="9" id="KW-0808">Transferase</keyword>
<evidence type="ECO:0000256" key="8">
    <source>
        <dbReference type="ARBA" id="ARBA00022516"/>
    </source>
</evidence>
<reference evidence="20" key="1">
    <citation type="journal article" date="2018" name="Genome Biol. Evol.">
        <title>Genomics and development of Lentinus tigrinus, a white-rot wood-decaying mushroom with dimorphic fruiting bodies.</title>
        <authorList>
            <person name="Wu B."/>
            <person name="Xu Z."/>
            <person name="Knudson A."/>
            <person name="Carlson A."/>
            <person name="Chen N."/>
            <person name="Kovaka S."/>
            <person name="LaButti K."/>
            <person name="Lipzen A."/>
            <person name="Pennachio C."/>
            <person name="Riley R."/>
            <person name="Schakwitz W."/>
            <person name="Umezawa K."/>
            <person name="Ohm R.A."/>
            <person name="Grigoriev I.V."/>
            <person name="Nagy L.G."/>
            <person name="Gibbons J."/>
            <person name="Hibbett D."/>
        </authorList>
    </citation>
    <scope>NUCLEOTIDE SEQUENCE [LARGE SCALE GENOMIC DNA]</scope>
    <source>
        <strain evidence="20">ALCF2SS1-6</strain>
    </source>
</reference>
<dbReference type="STRING" id="1328759.A0A5C2SGM6"/>
<evidence type="ECO:0000256" key="5">
    <source>
        <dbReference type="ARBA" id="ARBA00005458"/>
    </source>
</evidence>
<evidence type="ECO:0000313" key="20">
    <source>
        <dbReference type="EMBL" id="RPD62354.1"/>
    </source>
</evidence>
<evidence type="ECO:0000256" key="9">
    <source>
        <dbReference type="ARBA" id="ARBA00022679"/>
    </source>
</evidence>
<dbReference type="GO" id="GO:0004605">
    <property type="term" value="F:phosphatidate cytidylyltransferase activity"/>
    <property type="evidence" value="ECO:0007669"/>
    <property type="project" value="UniProtKB-EC"/>
</dbReference>
<keyword evidence="10" id="KW-0548">Nucleotidyltransferase</keyword>
<feature type="compositionally biased region" description="Polar residues" evidence="19">
    <location>
        <begin position="17"/>
        <end position="27"/>
    </location>
</feature>
<dbReference type="EC" id="2.7.7.41" evidence="6"/>
<comment type="pathway">
    <text evidence="4">Lipid metabolism.</text>
</comment>